<dbReference type="SMART" id="SM00906">
    <property type="entry name" value="Fungal_trans"/>
    <property type="match status" value="1"/>
</dbReference>
<evidence type="ECO:0000313" key="6">
    <source>
        <dbReference type="Proteomes" id="UP000717696"/>
    </source>
</evidence>
<evidence type="ECO:0000256" key="3">
    <source>
        <dbReference type="SAM" id="MobiDB-lite"/>
    </source>
</evidence>
<dbReference type="GO" id="GO:0008270">
    <property type="term" value="F:zinc ion binding"/>
    <property type="evidence" value="ECO:0007669"/>
    <property type="project" value="InterPro"/>
</dbReference>
<feature type="compositionally biased region" description="Low complexity" evidence="3">
    <location>
        <begin position="112"/>
        <end position="126"/>
    </location>
</feature>
<feature type="compositionally biased region" description="Basic residues" evidence="3">
    <location>
        <begin position="73"/>
        <end position="90"/>
    </location>
</feature>
<gene>
    <name evidence="5" type="ORF">B0J13DRAFT_560215</name>
</gene>
<evidence type="ECO:0000313" key="5">
    <source>
        <dbReference type="EMBL" id="KAH7136891.1"/>
    </source>
</evidence>
<dbReference type="SMART" id="SM00066">
    <property type="entry name" value="GAL4"/>
    <property type="match status" value="1"/>
</dbReference>
<evidence type="ECO:0000256" key="2">
    <source>
        <dbReference type="ARBA" id="ARBA00023242"/>
    </source>
</evidence>
<name>A0A9P9IYH9_9HYPO</name>
<dbReference type="Pfam" id="PF04082">
    <property type="entry name" value="Fungal_trans"/>
    <property type="match status" value="1"/>
</dbReference>
<reference evidence="5" key="1">
    <citation type="journal article" date="2021" name="Nat. Commun.">
        <title>Genetic determinants of endophytism in the Arabidopsis root mycobiome.</title>
        <authorList>
            <person name="Mesny F."/>
            <person name="Miyauchi S."/>
            <person name="Thiergart T."/>
            <person name="Pickel B."/>
            <person name="Atanasova L."/>
            <person name="Karlsson M."/>
            <person name="Huettel B."/>
            <person name="Barry K.W."/>
            <person name="Haridas S."/>
            <person name="Chen C."/>
            <person name="Bauer D."/>
            <person name="Andreopoulos W."/>
            <person name="Pangilinan J."/>
            <person name="LaButti K."/>
            <person name="Riley R."/>
            <person name="Lipzen A."/>
            <person name="Clum A."/>
            <person name="Drula E."/>
            <person name="Henrissat B."/>
            <person name="Kohler A."/>
            <person name="Grigoriev I.V."/>
            <person name="Martin F.M."/>
            <person name="Hacquard S."/>
        </authorList>
    </citation>
    <scope>NUCLEOTIDE SEQUENCE</scope>
    <source>
        <strain evidence="5">MPI-CAGE-AT-0021</strain>
    </source>
</reference>
<keyword evidence="1" id="KW-0479">Metal-binding</keyword>
<proteinExistence type="predicted"/>
<dbReference type="InterPro" id="IPR007219">
    <property type="entry name" value="XnlR_reg_dom"/>
</dbReference>
<dbReference type="Proteomes" id="UP000717696">
    <property type="component" value="Unassembled WGS sequence"/>
</dbReference>
<evidence type="ECO:0000256" key="1">
    <source>
        <dbReference type="ARBA" id="ARBA00022723"/>
    </source>
</evidence>
<protein>
    <submittedName>
        <fullName evidence="5">Fungal-specific transcription factor domain-containing protein</fullName>
    </submittedName>
</protein>
<feature type="compositionally biased region" description="Polar residues" evidence="3">
    <location>
        <begin position="97"/>
        <end position="111"/>
    </location>
</feature>
<dbReference type="PANTHER" id="PTHR46910:SF17">
    <property type="entry name" value="SCFA-RELATED"/>
    <property type="match status" value="1"/>
</dbReference>
<dbReference type="GO" id="GO:0006351">
    <property type="term" value="P:DNA-templated transcription"/>
    <property type="evidence" value="ECO:0007669"/>
    <property type="project" value="InterPro"/>
</dbReference>
<dbReference type="EMBL" id="JAGMUU010000016">
    <property type="protein sequence ID" value="KAH7136891.1"/>
    <property type="molecule type" value="Genomic_DNA"/>
</dbReference>
<accession>A0A9P9IYH9</accession>
<dbReference type="AlphaFoldDB" id="A0A9P9IYH9"/>
<dbReference type="OrthoDB" id="3266505at2759"/>
<organism evidence="5 6">
    <name type="scientific">Dactylonectria estremocensis</name>
    <dbReference type="NCBI Taxonomy" id="1079267"/>
    <lineage>
        <taxon>Eukaryota</taxon>
        <taxon>Fungi</taxon>
        <taxon>Dikarya</taxon>
        <taxon>Ascomycota</taxon>
        <taxon>Pezizomycotina</taxon>
        <taxon>Sordariomycetes</taxon>
        <taxon>Hypocreomycetidae</taxon>
        <taxon>Hypocreales</taxon>
        <taxon>Nectriaceae</taxon>
        <taxon>Dactylonectria</taxon>
    </lineage>
</organism>
<dbReference type="InterPro" id="IPR036864">
    <property type="entry name" value="Zn2-C6_fun-type_DNA-bd_sf"/>
</dbReference>
<dbReference type="InterPro" id="IPR001138">
    <property type="entry name" value="Zn2Cys6_DnaBD"/>
</dbReference>
<feature type="region of interest" description="Disordered" evidence="3">
    <location>
        <begin position="1"/>
        <end position="37"/>
    </location>
</feature>
<dbReference type="Gene3D" id="4.10.240.10">
    <property type="entry name" value="Zn(2)-C6 fungal-type DNA-binding domain"/>
    <property type="match status" value="1"/>
</dbReference>
<feature type="domain" description="Zn(2)-C6 fungal-type" evidence="4">
    <location>
        <begin position="40"/>
        <end position="69"/>
    </location>
</feature>
<dbReference type="PROSITE" id="PS50048">
    <property type="entry name" value="ZN2_CY6_FUNGAL_2"/>
    <property type="match status" value="1"/>
</dbReference>
<dbReference type="CDD" id="cd12148">
    <property type="entry name" value="fungal_TF_MHR"/>
    <property type="match status" value="1"/>
</dbReference>
<comment type="caution">
    <text evidence="5">The sequence shown here is derived from an EMBL/GenBank/DDBJ whole genome shotgun (WGS) entry which is preliminary data.</text>
</comment>
<sequence>MSDSSRQPSLRDHASPSPLGRECSVSGVAKGSQSTRARNACMRCYKQKLKCDNERPCALCTRSSMECTENVPRPRRHRKGPAATNKHRPPTRREPRQTSPIIPDTINTPGLSASESGPPSPTSEEQSAIRATTQDSPTSYRLYFHIYDEWHSSSAIAGNPRATANPNNLSQTQGRVPVADLVDMQLPPSDIADLLIDSYIRTSHWYQLVVHEASFRQEFDEMIRLGTIEPRRFSFLILSFVILAMGCTFADEKAIQERHPGFDTRALQKKMIRKVEGSFLEMFDIPTIESVQVGTLLTSYLGFHGNIPRRAYVVLGAAIKAALSLGLHNESSWGDMDPIQREVRRRCWQNICISETFIAINCGRPCLVNRLHWDVILMRNIDDTLVQCPGYHSTELLEDGSRQDVTILSYQRRKFNLYKIMFNMIEIFYLQKASPIETIIQQAKSLRQRLETWEREIPPELRLSSYKPGPPDVELEQVRKVFKVQALALQLLYYNAQIILYRPFLTYDSASHQRSINKLGTPIHSSNLPTVVEGTAMKEIDLEFYQACRSQCWEAAIKTAKVCVYQDILKWAGRSPVAPFIGIHSFTAGAVLCLFALSCPLTATAQKSKQALGRLIQIPRIMDSPATLSNESAKIAKDFLKLILSDEMQALTSGKLDDLTDVGFHQKSDEILVRTSKSLDVLGVSQDEGTPRIPRTVGTVADDISPSSDISWQGGAGQLMQNKETPTPLQHHTALSSGTFDDAVVALQSGKYSPVISL</sequence>
<dbReference type="PANTHER" id="PTHR46910">
    <property type="entry name" value="TRANSCRIPTION FACTOR PDR1"/>
    <property type="match status" value="1"/>
</dbReference>
<keyword evidence="2" id="KW-0539">Nucleus</keyword>
<dbReference type="Pfam" id="PF00172">
    <property type="entry name" value="Zn_clus"/>
    <property type="match status" value="1"/>
</dbReference>
<keyword evidence="6" id="KW-1185">Reference proteome</keyword>
<dbReference type="GO" id="GO:0000981">
    <property type="term" value="F:DNA-binding transcription factor activity, RNA polymerase II-specific"/>
    <property type="evidence" value="ECO:0007669"/>
    <property type="project" value="InterPro"/>
</dbReference>
<dbReference type="CDD" id="cd00067">
    <property type="entry name" value="GAL4"/>
    <property type="match status" value="1"/>
</dbReference>
<evidence type="ECO:0000259" key="4">
    <source>
        <dbReference type="PROSITE" id="PS50048"/>
    </source>
</evidence>
<dbReference type="GO" id="GO:0003677">
    <property type="term" value="F:DNA binding"/>
    <property type="evidence" value="ECO:0007669"/>
    <property type="project" value="InterPro"/>
</dbReference>
<dbReference type="InterPro" id="IPR050987">
    <property type="entry name" value="AtrR-like"/>
</dbReference>
<feature type="region of interest" description="Disordered" evidence="3">
    <location>
        <begin position="66"/>
        <end position="134"/>
    </location>
</feature>
<dbReference type="SUPFAM" id="SSF57701">
    <property type="entry name" value="Zn2/Cys6 DNA-binding domain"/>
    <property type="match status" value="1"/>
</dbReference>